<dbReference type="RefSeq" id="WP_217069000.1">
    <property type="nucleotide sequence ID" value="NZ_JAHQCS010000178.1"/>
</dbReference>
<accession>A0ABS6JLH8</accession>
<sequence length="135" mass="15678">MSDKLNNKQIEVIDMIVNTDKSITEICELSTVPRSTYYKWKKENKVFNEALEEALNHKEKILKQNIKSNAIRYIKWLEDIGKDNENANARVNSIKELLSLGGLKEAEKLEIKNDDSDTKNVLLEKIKKKKQLESE</sequence>
<reference evidence="1 2" key="1">
    <citation type="submission" date="2021-06" db="EMBL/GenBank/DDBJ databases">
        <title>Bacillus sp. RD4P76, an endophyte from a halophyte.</title>
        <authorList>
            <person name="Sun J.-Q."/>
        </authorList>
    </citation>
    <scope>NUCLEOTIDE SEQUENCE [LARGE SCALE GENOMIC DNA]</scope>
    <source>
        <strain evidence="1 2">CGMCC 1.15917</strain>
    </source>
</reference>
<keyword evidence="2" id="KW-1185">Reference proteome</keyword>
<evidence type="ECO:0000313" key="2">
    <source>
        <dbReference type="Proteomes" id="UP000784880"/>
    </source>
</evidence>
<comment type="caution">
    <text evidence="1">The sequence shown here is derived from an EMBL/GenBank/DDBJ whole genome shotgun (WGS) entry which is preliminary data.</text>
</comment>
<dbReference type="EMBL" id="JAHQCS010000178">
    <property type="protein sequence ID" value="MBU9714431.1"/>
    <property type="molecule type" value="Genomic_DNA"/>
</dbReference>
<proteinExistence type="predicted"/>
<evidence type="ECO:0008006" key="3">
    <source>
        <dbReference type="Google" id="ProtNLM"/>
    </source>
</evidence>
<organism evidence="1 2">
    <name type="scientific">Evansella tamaricis</name>
    <dbReference type="NCBI Taxonomy" id="2069301"/>
    <lineage>
        <taxon>Bacteria</taxon>
        <taxon>Bacillati</taxon>
        <taxon>Bacillota</taxon>
        <taxon>Bacilli</taxon>
        <taxon>Bacillales</taxon>
        <taxon>Bacillaceae</taxon>
        <taxon>Evansella</taxon>
    </lineage>
</organism>
<gene>
    <name evidence="1" type="ORF">KS419_22070</name>
</gene>
<dbReference type="Proteomes" id="UP000784880">
    <property type="component" value="Unassembled WGS sequence"/>
</dbReference>
<protein>
    <recommendedName>
        <fullName evidence="3">Homeodomain phBC6A51-type domain-containing protein</fullName>
    </recommendedName>
</protein>
<evidence type="ECO:0000313" key="1">
    <source>
        <dbReference type="EMBL" id="MBU9714431.1"/>
    </source>
</evidence>
<name>A0ABS6JLH8_9BACI</name>